<dbReference type="EMBL" id="JBJJXI010000088">
    <property type="protein sequence ID" value="KAL3394757.1"/>
    <property type="molecule type" value="Genomic_DNA"/>
</dbReference>
<dbReference type="FunFam" id="3.30.70.100:FF:000011">
    <property type="entry name" value="Acylphosphatase"/>
    <property type="match status" value="1"/>
</dbReference>
<evidence type="ECO:0000256" key="4">
    <source>
        <dbReference type="ARBA" id="ARBA00047645"/>
    </source>
</evidence>
<dbReference type="Gene3D" id="3.30.70.100">
    <property type="match status" value="1"/>
</dbReference>
<dbReference type="GO" id="GO:0003998">
    <property type="term" value="F:acylphosphatase activity"/>
    <property type="evidence" value="ECO:0007669"/>
    <property type="project" value="UniProtKB-EC"/>
</dbReference>
<evidence type="ECO:0000256" key="7">
    <source>
        <dbReference type="SAM" id="SignalP"/>
    </source>
</evidence>
<dbReference type="Pfam" id="PF00708">
    <property type="entry name" value="Acylphosphatase"/>
    <property type="match status" value="1"/>
</dbReference>
<evidence type="ECO:0000313" key="9">
    <source>
        <dbReference type="EMBL" id="KAL3394757.1"/>
    </source>
</evidence>
<dbReference type="InterPro" id="IPR017968">
    <property type="entry name" value="Acylphosphatase_CS"/>
</dbReference>
<evidence type="ECO:0000256" key="6">
    <source>
        <dbReference type="RuleBase" id="RU004168"/>
    </source>
</evidence>
<reference evidence="9 10" key="1">
    <citation type="journal article" date="2024" name="bioRxiv">
        <title>A reference genome for Trichogramma kaykai: A tiny desert-dwelling parasitoid wasp with competing sex-ratio distorters.</title>
        <authorList>
            <person name="Culotta J."/>
            <person name="Lindsey A.R."/>
        </authorList>
    </citation>
    <scope>NUCLEOTIDE SEQUENCE [LARGE SCALE GENOMIC DNA]</scope>
    <source>
        <strain evidence="9 10">KSX58</strain>
    </source>
</reference>
<feature type="chain" id="PRO_5044792982" description="acylphosphatase" evidence="7">
    <location>
        <begin position="31"/>
        <end position="127"/>
    </location>
</feature>
<dbReference type="InterPro" id="IPR036046">
    <property type="entry name" value="Acylphosphatase-like_dom_sf"/>
</dbReference>
<accession>A0ABD2WPD2</accession>
<feature type="active site" evidence="5">
    <location>
        <position position="51"/>
    </location>
</feature>
<dbReference type="PROSITE" id="PS51160">
    <property type="entry name" value="ACYLPHOSPHATASE_3"/>
    <property type="match status" value="1"/>
</dbReference>
<keyword evidence="3 5" id="KW-0378">Hydrolase</keyword>
<dbReference type="Proteomes" id="UP001627154">
    <property type="component" value="Unassembled WGS sequence"/>
</dbReference>
<keyword evidence="10" id="KW-1185">Reference proteome</keyword>
<dbReference type="AlphaFoldDB" id="A0ABD2WPD2"/>
<feature type="domain" description="Acylphosphatase-like" evidence="8">
    <location>
        <begin position="36"/>
        <end position="126"/>
    </location>
</feature>
<comment type="similarity">
    <text evidence="1 6">Belongs to the acylphosphatase family.</text>
</comment>
<dbReference type="PANTHER" id="PTHR10029">
    <property type="entry name" value="ACYLPHOSPHATASE"/>
    <property type="match status" value="1"/>
</dbReference>
<proteinExistence type="inferred from homology"/>
<dbReference type="EC" id="3.6.1.7" evidence="2 5"/>
<dbReference type="PROSITE" id="PS00150">
    <property type="entry name" value="ACYLPHOSPHATASE_1"/>
    <property type="match status" value="1"/>
</dbReference>
<dbReference type="PANTHER" id="PTHR10029:SF3">
    <property type="entry name" value="ACYLPHOSPHATASE-RELATED"/>
    <property type="match status" value="1"/>
</dbReference>
<comment type="caution">
    <text evidence="9">The sequence shown here is derived from an EMBL/GenBank/DDBJ whole genome shotgun (WGS) entry which is preliminary data.</text>
</comment>
<evidence type="ECO:0000256" key="1">
    <source>
        <dbReference type="ARBA" id="ARBA00005614"/>
    </source>
</evidence>
<evidence type="ECO:0000256" key="3">
    <source>
        <dbReference type="ARBA" id="ARBA00022801"/>
    </source>
</evidence>
<comment type="catalytic activity">
    <reaction evidence="4 5">
        <text>an acyl phosphate + H2O = a carboxylate + phosphate + H(+)</text>
        <dbReference type="Rhea" id="RHEA:14965"/>
        <dbReference type="ChEBI" id="CHEBI:15377"/>
        <dbReference type="ChEBI" id="CHEBI:15378"/>
        <dbReference type="ChEBI" id="CHEBI:29067"/>
        <dbReference type="ChEBI" id="CHEBI:43474"/>
        <dbReference type="ChEBI" id="CHEBI:59918"/>
        <dbReference type="EC" id="3.6.1.7"/>
    </reaction>
</comment>
<keyword evidence="7" id="KW-0732">Signal</keyword>
<protein>
    <recommendedName>
        <fullName evidence="2 5">acylphosphatase</fullName>
        <ecNumber evidence="2 5">3.6.1.7</ecNumber>
    </recommendedName>
</protein>
<gene>
    <name evidence="9" type="ORF">TKK_011040</name>
</gene>
<dbReference type="SUPFAM" id="SSF54975">
    <property type="entry name" value="Acylphosphatase/BLUF domain-like"/>
    <property type="match status" value="1"/>
</dbReference>
<feature type="active site" evidence="5">
    <location>
        <position position="69"/>
    </location>
</feature>
<dbReference type="InterPro" id="IPR001792">
    <property type="entry name" value="Acylphosphatase-like_dom"/>
</dbReference>
<evidence type="ECO:0000256" key="5">
    <source>
        <dbReference type="PROSITE-ProRule" id="PRU00520"/>
    </source>
</evidence>
<feature type="signal peptide" evidence="7">
    <location>
        <begin position="1"/>
        <end position="30"/>
    </location>
</feature>
<name>A0ABD2WPD2_9HYME</name>
<evidence type="ECO:0000259" key="8">
    <source>
        <dbReference type="PROSITE" id="PS51160"/>
    </source>
</evidence>
<dbReference type="PRINTS" id="PR00112">
    <property type="entry name" value="ACYLPHPHTASE"/>
</dbReference>
<dbReference type="InterPro" id="IPR020456">
    <property type="entry name" value="Acylphosphatase"/>
</dbReference>
<organism evidence="9 10">
    <name type="scientific">Trichogramma kaykai</name>
    <dbReference type="NCBI Taxonomy" id="54128"/>
    <lineage>
        <taxon>Eukaryota</taxon>
        <taxon>Metazoa</taxon>
        <taxon>Ecdysozoa</taxon>
        <taxon>Arthropoda</taxon>
        <taxon>Hexapoda</taxon>
        <taxon>Insecta</taxon>
        <taxon>Pterygota</taxon>
        <taxon>Neoptera</taxon>
        <taxon>Endopterygota</taxon>
        <taxon>Hymenoptera</taxon>
        <taxon>Apocrita</taxon>
        <taxon>Proctotrupomorpha</taxon>
        <taxon>Chalcidoidea</taxon>
        <taxon>Trichogrammatidae</taxon>
        <taxon>Trichogramma</taxon>
    </lineage>
</organism>
<evidence type="ECO:0000256" key="2">
    <source>
        <dbReference type="ARBA" id="ARBA00012150"/>
    </source>
</evidence>
<sequence length="127" mass="14517">MIVVNILRRFEVHSTLLVAFLCLLHQFAAPEDMPVGVDFEVYGRVQGVFFRKFTQSKAKELGLSGWCMNTDHNTVVGYVEGEKGKVEEMKNWLRTTGSPQSAIDKAEFRNEKQLDMLTLDSFTIKKK</sequence>
<evidence type="ECO:0000313" key="10">
    <source>
        <dbReference type="Proteomes" id="UP001627154"/>
    </source>
</evidence>